<proteinExistence type="predicted"/>
<feature type="non-terminal residue" evidence="2">
    <location>
        <position position="1"/>
    </location>
</feature>
<feature type="region of interest" description="Disordered" evidence="1">
    <location>
        <begin position="1"/>
        <end position="38"/>
    </location>
</feature>
<dbReference type="Proteomes" id="UP001283361">
    <property type="component" value="Unassembled WGS sequence"/>
</dbReference>
<evidence type="ECO:0000313" key="2">
    <source>
        <dbReference type="EMBL" id="KAK3764584.1"/>
    </source>
</evidence>
<accession>A0AAE0Z837</accession>
<protein>
    <submittedName>
        <fullName evidence="2">Uncharacterized protein</fullName>
    </submittedName>
</protein>
<name>A0AAE0Z837_9GAST</name>
<sequence length="100" mass="11037">ASHARQRWLSLEDSATSLTESHDHTPTNSSRSKVNSASRVELSLEQITKDELSWSVSCVLYSLSDSSRSILMYTLGTFSELDICDVYSGKSVQTSKGECN</sequence>
<gene>
    <name evidence="2" type="ORF">RRG08_041962</name>
</gene>
<comment type="caution">
    <text evidence="2">The sequence shown here is derived from an EMBL/GenBank/DDBJ whole genome shotgun (WGS) entry which is preliminary data.</text>
</comment>
<keyword evidence="3" id="KW-1185">Reference proteome</keyword>
<evidence type="ECO:0000313" key="3">
    <source>
        <dbReference type="Proteomes" id="UP001283361"/>
    </source>
</evidence>
<reference evidence="2" key="1">
    <citation type="journal article" date="2023" name="G3 (Bethesda)">
        <title>A reference genome for the long-term kleptoplast-retaining sea slug Elysia crispata morphotype clarki.</title>
        <authorList>
            <person name="Eastman K.E."/>
            <person name="Pendleton A.L."/>
            <person name="Shaikh M.A."/>
            <person name="Suttiyut T."/>
            <person name="Ogas R."/>
            <person name="Tomko P."/>
            <person name="Gavelis G."/>
            <person name="Widhalm J.R."/>
            <person name="Wisecaver J.H."/>
        </authorList>
    </citation>
    <scope>NUCLEOTIDE SEQUENCE</scope>
    <source>
        <strain evidence="2">ECLA1</strain>
    </source>
</reference>
<dbReference type="EMBL" id="JAWDGP010004425">
    <property type="protein sequence ID" value="KAK3764584.1"/>
    <property type="molecule type" value="Genomic_DNA"/>
</dbReference>
<feature type="compositionally biased region" description="Polar residues" evidence="1">
    <location>
        <begin position="26"/>
        <end position="38"/>
    </location>
</feature>
<dbReference type="AlphaFoldDB" id="A0AAE0Z837"/>
<evidence type="ECO:0000256" key="1">
    <source>
        <dbReference type="SAM" id="MobiDB-lite"/>
    </source>
</evidence>
<organism evidence="2 3">
    <name type="scientific">Elysia crispata</name>
    <name type="common">lettuce slug</name>
    <dbReference type="NCBI Taxonomy" id="231223"/>
    <lineage>
        <taxon>Eukaryota</taxon>
        <taxon>Metazoa</taxon>
        <taxon>Spiralia</taxon>
        <taxon>Lophotrochozoa</taxon>
        <taxon>Mollusca</taxon>
        <taxon>Gastropoda</taxon>
        <taxon>Heterobranchia</taxon>
        <taxon>Euthyneura</taxon>
        <taxon>Panpulmonata</taxon>
        <taxon>Sacoglossa</taxon>
        <taxon>Placobranchoidea</taxon>
        <taxon>Plakobranchidae</taxon>
        <taxon>Elysia</taxon>
    </lineage>
</organism>